<sequence>MQLTGILKLTGPLCGSREPIRKMFGNTSQAMNGRRARETDSTRDSHTHREGREVVRLFWQTECVCDGVSMALALAAVCEV</sequence>
<comment type="caution">
    <text evidence="2">The sequence shown here is derived from an EMBL/GenBank/DDBJ whole genome shotgun (WGS) entry which is preliminary data.</text>
</comment>
<evidence type="ECO:0000256" key="1">
    <source>
        <dbReference type="SAM" id="MobiDB-lite"/>
    </source>
</evidence>
<gene>
    <name evidence="2" type="ORF">QQF64_022566</name>
</gene>
<keyword evidence="3" id="KW-1185">Reference proteome</keyword>
<accession>A0ABR3L2Q3</accession>
<name>A0ABR3L2Q3_9TELE</name>
<dbReference type="Proteomes" id="UP001558613">
    <property type="component" value="Unassembled WGS sequence"/>
</dbReference>
<evidence type="ECO:0000313" key="3">
    <source>
        <dbReference type="Proteomes" id="UP001558613"/>
    </source>
</evidence>
<reference evidence="2 3" key="1">
    <citation type="submission" date="2023-09" db="EMBL/GenBank/DDBJ databases">
        <authorList>
            <person name="Wang M."/>
        </authorList>
    </citation>
    <scope>NUCLEOTIDE SEQUENCE [LARGE SCALE GENOMIC DNA]</scope>
    <source>
        <strain evidence="2">GT-2023</strain>
        <tissue evidence="2">Liver</tissue>
    </source>
</reference>
<dbReference type="EMBL" id="JAYMGO010000025">
    <property type="protein sequence ID" value="KAL1247190.1"/>
    <property type="molecule type" value="Genomic_DNA"/>
</dbReference>
<proteinExistence type="predicted"/>
<organism evidence="2 3">
    <name type="scientific">Cirrhinus molitorella</name>
    <name type="common">mud carp</name>
    <dbReference type="NCBI Taxonomy" id="172907"/>
    <lineage>
        <taxon>Eukaryota</taxon>
        <taxon>Metazoa</taxon>
        <taxon>Chordata</taxon>
        <taxon>Craniata</taxon>
        <taxon>Vertebrata</taxon>
        <taxon>Euteleostomi</taxon>
        <taxon>Actinopterygii</taxon>
        <taxon>Neopterygii</taxon>
        <taxon>Teleostei</taxon>
        <taxon>Ostariophysi</taxon>
        <taxon>Cypriniformes</taxon>
        <taxon>Cyprinidae</taxon>
        <taxon>Labeoninae</taxon>
        <taxon>Labeonini</taxon>
        <taxon>Cirrhinus</taxon>
    </lineage>
</organism>
<protein>
    <submittedName>
        <fullName evidence="2">Uncharacterized protein</fullName>
    </submittedName>
</protein>
<feature type="region of interest" description="Disordered" evidence="1">
    <location>
        <begin position="24"/>
        <end position="49"/>
    </location>
</feature>
<feature type="compositionally biased region" description="Basic and acidic residues" evidence="1">
    <location>
        <begin position="35"/>
        <end position="49"/>
    </location>
</feature>
<evidence type="ECO:0000313" key="2">
    <source>
        <dbReference type="EMBL" id="KAL1247190.1"/>
    </source>
</evidence>